<keyword evidence="1" id="KW-1133">Transmembrane helix</keyword>
<feature type="transmembrane region" description="Helical" evidence="1">
    <location>
        <begin position="89"/>
        <end position="109"/>
    </location>
</feature>
<keyword evidence="1" id="KW-0812">Transmembrane</keyword>
<dbReference type="EMBL" id="KV722425">
    <property type="protein sequence ID" value="OCH89497.1"/>
    <property type="molecule type" value="Genomic_DNA"/>
</dbReference>
<protein>
    <recommendedName>
        <fullName evidence="4">Transmembrane protein</fullName>
    </recommendedName>
</protein>
<feature type="transmembrane region" description="Helical" evidence="1">
    <location>
        <begin position="54"/>
        <end position="74"/>
    </location>
</feature>
<evidence type="ECO:0008006" key="4">
    <source>
        <dbReference type="Google" id="ProtNLM"/>
    </source>
</evidence>
<proteinExistence type="predicted"/>
<feature type="transmembrane region" description="Helical" evidence="1">
    <location>
        <begin position="194"/>
        <end position="214"/>
    </location>
</feature>
<dbReference type="OrthoDB" id="2802652at2759"/>
<sequence length="268" mass="30489">MVDWHNPNVIADERLALTNLTHALAGLYIWELVTTLDFEWSFFTGRRPWKWSMLFYLSGRYCVLAAIISQLIIFDTRREMNCMALERSIQGFAFVGIDTASVLIALRAFAFWQQNYYTLVILVAVFMTNVGIQIHGIVVGVSSWDPATNSCTIQDTSRMRLQLIVNFATDVTLLAIMLVGLIRQRIPGSLYQLLFNQGVLWTVIATLCYVPLVVLSCLNLNDAMNLMAPILSYITLVICATRMHRGLIDNVYGPAQRRSDFMCKLRPY</sequence>
<dbReference type="Proteomes" id="UP000250043">
    <property type="component" value="Unassembled WGS sequence"/>
</dbReference>
<evidence type="ECO:0000256" key="1">
    <source>
        <dbReference type="SAM" id="Phobius"/>
    </source>
</evidence>
<accession>A0A8E2AZL5</accession>
<name>A0A8E2AZL5_9APHY</name>
<evidence type="ECO:0000313" key="3">
    <source>
        <dbReference type="Proteomes" id="UP000250043"/>
    </source>
</evidence>
<feature type="transmembrane region" description="Helical" evidence="1">
    <location>
        <begin position="116"/>
        <end position="141"/>
    </location>
</feature>
<feature type="transmembrane region" description="Helical" evidence="1">
    <location>
        <begin position="226"/>
        <end position="243"/>
    </location>
</feature>
<organism evidence="2 3">
    <name type="scientific">Obba rivulosa</name>
    <dbReference type="NCBI Taxonomy" id="1052685"/>
    <lineage>
        <taxon>Eukaryota</taxon>
        <taxon>Fungi</taxon>
        <taxon>Dikarya</taxon>
        <taxon>Basidiomycota</taxon>
        <taxon>Agaricomycotina</taxon>
        <taxon>Agaricomycetes</taxon>
        <taxon>Polyporales</taxon>
        <taxon>Gelatoporiaceae</taxon>
        <taxon>Obba</taxon>
    </lineage>
</organism>
<dbReference type="AlphaFoldDB" id="A0A8E2AZL5"/>
<keyword evidence="3" id="KW-1185">Reference proteome</keyword>
<keyword evidence="1" id="KW-0472">Membrane</keyword>
<evidence type="ECO:0000313" key="2">
    <source>
        <dbReference type="EMBL" id="OCH89497.1"/>
    </source>
</evidence>
<gene>
    <name evidence="2" type="ORF">OBBRIDRAFT_794180</name>
</gene>
<feature type="transmembrane region" description="Helical" evidence="1">
    <location>
        <begin position="161"/>
        <end position="182"/>
    </location>
</feature>
<reference evidence="2 3" key="1">
    <citation type="submission" date="2016-07" db="EMBL/GenBank/DDBJ databases">
        <title>Draft genome of the white-rot fungus Obba rivulosa 3A-2.</title>
        <authorList>
            <consortium name="DOE Joint Genome Institute"/>
            <person name="Miettinen O."/>
            <person name="Riley R."/>
            <person name="Acob R."/>
            <person name="Barry K."/>
            <person name="Cullen D."/>
            <person name="De Vries R."/>
            <person name="Hainaut M."/>
            <person name="Hatakka A."/>
            <person name="Henrissat B."/>
            <person name="Hilden K."/>
            <person name="Kuo R."/>
            <person name="Labutti K."/>
            <person name="Lipzen A."/>
            <person name="Makela M.R."/>
            <person name="Sandor L."/>
            <person name="Spatafora J.W."/>
            <person name="Grigoriev I.V."/>
            <person name="Hibbett D.S."/>
        </authorList>
    </citation>
    <scope>NUCLEOTIDE SEQUENCE [LARGE SCALE GENOMIC DNA]</scope>
    <source>
        <strain evidence="2 3">3A-2</strain>
    </source>
</reference>